<feature type="transmembrane region" description="Helical" evidence="1">
    <location>
        <begin position="56"/>
        <end position="79"/>
    </location>
</feature>
<evidence type="ECO:0000313" key="2">
    <source>
        <dbReference type="EMBL" id="SHJ28547.1"/>
    </source>
</evidence>
<dbReference type="RefSeq" id="WP_073317859.1">
    <property type="nucleotide sequence ID" value="NZ_FQYP01000007.1"/>
</dbReference>
<keyword evidence="1" id="KW-0472">Membrane</keyword>
<dbReference type="OrthoDB" id="1349336at2"/>
<reference evidence="3" key="1">
    <citation type="submission" date="2016-11" db="EMBL/GenBank/DDBJ databases">
        <authorList>
            <person name="Varghese N."/>
            <person name="Submissions S."/>
        </authorList>
    </citation>
    <scope>NUCLEOTIDE SEQUENCE [LARGE SCALE GENOMIC DNA]</scope>
    <source>
        <strain evidence="3">DSM 22623</strain>
    </source>
</reference>
<gene>
    <name evidence="2" type="ORF">SAMN04488508_10769</name>
</gene>
<dbReference type="AlphaFoldDB" id="A0A1M6I254"/>
<name>A0A1M6I254_9FLAO</name>
<keyword evidence="3" id="KW-1185">Reference proteome</keyword>
<sequence length="154" mass="18199">MKNLILRFSLPLTFISFALITKWWYGVVIDGPDVFLYGFPMIYKCSAFHTSLATQYFLLELIVNLATYFAFWLMIGVFINKIWTIHIPRKISILFWIGCSLIIAGAIFISYEFNDVYLTKRDFEVKIFDSGCSILEQTPDREKYIKEVQEWFEK</sequence>
<accession>A0A1M6I254</accession>
<dbReference type="Proteomes" id="UP000184432">
    <property type="component" value="Unassembled WGS sequence"/>
</dbReference>
<dbReference type="EMBL" id="FQYP01000007">
    <property type="protein sequence ID" value="SHJ28547.1"/>
    <property type="molecule type" value="Genomic_DNA"/>
</dbReference>
<keyword evidence="1" id="KW-0812">Transmembrane</keyword>
<feature type="transmembrane region" description="Helical" evidence="1">
    <location>
        <begin position="91"/>
        <end position="111"/>
    </location>
</feature>
<dbReference type="STRING" id="570521.SAMN04488508_10769"/>
<protein>
    <submittedName>
        <fullName evidence="2">Uncharacterized protein</fullName>
    </submittedName>
</protein>
<organism evidence="2 3">
    <name type="scientific">Aquimarina spongiae</name>
    <dbReference type="NCBI Taxonomy" id="570521"/>
    <lineage>
        <taxon>Bacteria</taxon>
        <taxon>Pseudomonadati</taxon>
        <taxon>Bacteroidota</taxon>
        <taxon>Flavobacteriia</taxon>
        <taxon>Flavobacteriales</taxon>
        <taxon>Flavobacteriaceae</taxon>
        <taxon>Aquimarina</taxon>
    </lineage>
</organism>
<evidence type="ECO:0000256" key="1">
    <source>
        <dbReference type="SAM" id="Phobius"/>
    </source>
</evidence>
<keyword evidence="1" id="KW-1133">Transmembrane helix</keyword>
<evidence type="ECO:0000313" key="3">
    <source>
        <dbReference type="Proteomes" id="UP000184432"/>
    </source>
</evidence>
<proteinExistence type="predicted"/>